<accession>A0ABT3H3W1</accession>
<dbReference type="CDD" id="cd00761">
    <property type="entry name" value="Glyco_tranf_GTA_type"/>
    <property type="match status" value="1"/>
</dbReference>
<gene>
    <name evidence="2" type="ORF">OKW52_20170</name>
</gene>
<dbReference type="InterPro" id="IPR001173">
    <property type="entry name" value="Glyco_trans_2-like"/>
</dbReference>
<feature type="domain" description="Glycosyltransferase 2-like" evidence="1">
    <location>
        <begin position="8"/>
        <end position="95"/>
    </location>
</feature>
<reference evidence="2 3" key="1">
    <citation type="submission" date="2022-10" db="EMBL/GenBank/DDBJ databases">
        <title>Pararhodobacter sp. nov., isolated from marine algae.</title>
        <authorList>
            <person name="Choi B.J."/>
            <person name="Kim J.M."/>
            <person name="Lee J.K."/>
            <person name="Choi D.G."/>
            <person name="Jeon C.O."/>
        </authorList>
    </citation>
    <scope>NUCLEOTIDE SEQUENCE [LARGE SCALE GENOMIC DNA]</scope>
    <source>
        <strain evidence="2 3">ZQ420</strain>
    </source>
</reference>
<keyword evidence="3" id="KW-1185">Reference proteome</keyword>
<dbReference type="Gene3D" id="3.90.550.10">
    <property type="entry name" value="Spore Coat Polysaccharide Biosynthesis Protein SpsA, Chain A"/>
    <property type="match status" value="1"/>
</dbReference>
<evidence type="ECO:0000313" key="2">
    <source>
        <dbReference type="EMBL" id="MCW1934505.1"/>
    </source>
</evidence>
<dbReference type="Pfam" id="PF00535">
    <property type="entry name" value="Glycos_transf_2"/>
    <property type="match status" value="1"/>
</dbReference>
<dbReference type="SUPFAM" id="SSF53448">
    <property type="entry name" value="Nucleotide-diphospho-sugar transferases"/>
    <property type="match status" value="1"/>
</dbReference>
<evidence type="ECO:0000259" key="1">
    <source>
        <dbReference type="Pfam" id="PF00535"/>
    </source>
</evidence>
<dbReference type="InterPro" id="IPR029044">
    <property type="entry name" value="Nucleotide-diphossugar_trans"/>
</dbReference>
<evidence type="ECO:0000313" key="3">
    <source>
        <dbReference type="Proteomes" id="UP001208938"/>
    </source>
</evidence>
<name>A0ABT3H3W1_9RHOB</name>
<proteinExistence type="predicted"/>
<sequence length="286" mass="30411">MADSPEISVVVVCWNMARELPRTLWSLSRAFQQGINDLRYEIIVVDNGSDTLPVAPEMEPAPQIRRVSRPSASPVGAMNEALALAKAPLIGAWIDGARLASANLLACVRAAAAHHPAPVIATMNRQFGPAHQSVSARDGYNQTVEDALLETAGWPNPEADLVAVSCPEMSGTSAAILETNALFMARHTWDALGGYDPAFTDAGGGMCNPDMLTRAVAHPGTQLIYMKGVSTFHQIHGGTSTSDADKTVAMVKQASRAYNALRGHPPRMVRKKGWVFDAATGTLAKG</sequence>
<organism evidence="2 3">
    <name type="scientific">Pararhodobacter zhoushanensis</name>
    <dbReference type="NCBI Taxonomy" id="2479545"/>
    <lineage>
        <taxon>Bacteria</taxon>
        <taxon>Pseudomonadati</taxon>
        <taxon>Pseudomonadota</taxon>
        <taxon>Alphaproteobacteria</taxon>
        <taxon>Rhodobacterales</taxon>
        <taxon>Paracoccaceae</taxon>
        <taxon>Pararhodobacter</taxon>
    </lineage>
</organism>
<comment type="caution">
    <text evidence="2">The sequence shown here is derived from an EMBL/GenBank/DDBJ whole genome shotgun (WGS) entry which is preliminary data.</text>
</comment>
<dbReference type="EMBL" id="JAPDFL010000001">
    <property type="protein sequence ID" value="MCW1934505.1"/>
    <property type="molecule type" value="Genomic_DNA"/>
</dbReference>
<dbReference type="RefSeq" id="WP_264507291.1">
    <property type="nucleotide sequence ID" value="NZ_JAPDFL010000001.1"/>
</dbReference>
<dbReference type="Proteomes" id="UP001208938">
    <property type="component" value="Unassembled WGS sequence"/>
</dbReference>
<protein>
    <submittedName>
        <fullName evidence="2">Glycosyltransferase family 2 protein</fullName>
    </submittedName>
</protein>